<protein>
    <submittedName>
        <fullName evidence="2">Uncharacterized protein</fullName>
    </submittedName>
</protein>
<sequence>MGACGSKTRLPVSPAGAAQPDRKAGDASEAPTRSEIGGSTIMVSVARTPDPKSRGRRLSPVASIEPRSASEEEDVSRASPHAADPSEGAEEDVTQINSHRDSEGAREGGEDVDVTASAEEPRVRTAVPLQLSTSLGIWENESTSPSFRLRGSGTGLGSETVSQQSMFRVQSSGTPSATLRQLGISGMSGMHPISVAMNTPQSHQGVDGRRPGSPHPCAAPEPTTMLVLQSSSLTPSSSRSRGISGMAISHSSAPRTSLCANPALE</sequence>
<gene>
    <name evidence="2" type="ORF">FNF27_06725</name>
</gene>
<dbReference type="Proteomes" id="UP000322899">
    <property type="component" value="Unassembled WGS sequence"/>
</dbReference>
<feature type="region of interest" description="Disordered" evidence="1">
    <location>
        <begin position="200"/>
        <end position="265"/>
    </location>
</feature>
<dbReference type="EMBL" id="VLTO01000063">
    <property type="protein sequence ID" value="KAA0170133.1"/>
    <property type="molecule type" value="Genomic_DNA"/>
</dbReference>
<feature type="compositionally biased region" description="Low complexity" evidence="1">
    <location>
        <begin position="230"/>
        <end position="249"/>
    </location>
</feature>
<feature type="compositionally biased region" description="Polar residues" evidence="1">
    <location>
        <begin position="250"/>
        <end position="259"/>
    </location>
</feature>
<feature type="region of interest" description="Disordered" evidence="1">
    <location>
        <begin position="1"/>
        <end position="127"/>
    </location>
</feature>
<reference evidence="2 3" key="1">
    <citation type="submission" date="2019-07" db="EMBL/GenBank/DDBJ databases">
        <title>Genomes of Cafeteria roenbergensis.</title>
        <authorList>
            <person name="Fischer M.G."/>
            <person name="Hackl T."/>
            <person name="Roman M."/>
        </authorList>
    </citation>
    <scope>NUCLEOTIDE SEQUENCE [LARGE SCALE GENOMIC DNA]</scope>
    <source>
        <strain evidence="2 3">E4-10P</strain>
    </source>
</reference>
<comment type="caution">
    <text evidence="2">The sequence shown here is derived from an EMBL/GenBank/DDBJ whole genome shotgun (WGS) entry which is preliminary data.</text>
</comment>
<organism evidence="2 3">
    <name type="scientific">Cafeteria roenbergensis</name>
    <name type="common">Marine flagellate</name>
    <dbReference type="NCBI Taxonomy" id="33653"/>
    <lineage>
        <taxon>Eukaryota</taxon>
        <taxon>Sar</taxon>
        <taxon>Stramenopiles</taxon>
        <taxon>Bigyra</taxon>
        <taxon>Opalozoa</taxon>
        <taxon>Bicosoecida</taxon>
        <taxon>Cafeteriaceae</taxon>
        <taxon>Cafeteria</taxon>
    </lineage>
</organism>
<name>A0A5A8DX99_CAFRO</name>
<evidence type="ECO:0000256" key="1">
    <source>
        <dbReference type="SAM" id="MobiDB-lite"/>
    </source>
</evidence>
<dbReference type="AlphaFoldDB" id="A0A5A8DX99"/>
<evidence type="ECO:0000313" key="2">
    <source>
        <dbReference type="EMBL" id="KAA0170133.1"/>
    </source>
</evidence>
<accession>A0A5A8DX99</accession>
<proteinExistence type="predicted"/>
<evidence type="ECO:0000313" key="3">
    <source>
        <dbReference type="Proteomes" id="UP000322899"/>
    </source>
</evidence>
<feature type="compositionally biased region" description="Basic and acidic residues" evidence="1">
    <location>
        <begin position="98"/>
        <end position="109"/>
    </location>
</feature>